<dbReference type="GO" id="GO:0003677">
    <property type="term" value="F:DNA binding"/>
    <property type="evidence" value="ECO:0007669"/>
    <property type="project" value="UniProtKB-KW"/>
</dbReference>
<dbReference type="InterPro" id="IPR017884">
    <property type="entry name" value="SANT_dom"/>
</dbReference>
<sequence length="561" mass="62964">MEITHQNPNPTQTRPDEPELELYTIPGHSSWFSWDDIHETERLALQEFFDGSSISRTPKIYKEYRDFIINKYREDPSRRLTFTDVRKSLIGDVTLLHKVFFFLETWGLINFGAPSHGDRLENEERVRFEEGAPNGVRVVATPNLLRPIAPPPVVRNDREVVERGVRLPPLTSYSDVFADLKRLRCGDCGDQYDSEYYEYTKGNFTICAKCFASENFGENRPKDDFKLCDCSENNGRNDAAWTEAETLLLLESVLKHGDDWELVAKNVQTKTRLDCIAKLIELPFGELLLGSTYQRDTSSGSSAITDSMKQVNFPSLEHQENAKTEDQGQGKSHENMHENELNGDTESLEPPPKRKRVASFSDATSCLMNQVALISTLVGPHVTAAAAQATVTALSDETSCPREILGVDDNNIINGLQSQPMCSETGRLHNHEDPEIKKSALTESQETSAKKDVLLPLQIRAAVATGLGAAAAHAKLLAEQEERDIEHLVATVIEAQLKKLHSKVNHVEDLELIMEKEHAAMEELEHHVIGERIGVLEKAFNAGISKWKDLTSLKSQRSNVY</sequence>
<dbReference type="FunFam" id="1.10.10.10:FF:000020">
    <property type="entry name" value="SWI/SNF complex subunit SMARCC2 isoform c"/>
    <property type="match status" value="1"/>
</dbReference>
<accession>A0AAV5HTR5</accession>
<keyword evidence="3" id="KW-0805">Transcription regulation</keyword>
<keyword evidence="2" id="KW-0156">Chromatin regulator</keyword>
<organism evidence="12 13">
    <name type="scientific">Rubroshorea leprosula</name>
    <dbReference type="NCBI Taxonomy" id="152421"/>
    <lineage>
        <taxon>Eukaryota</taxon>
        <taxon>Viridiplantae</taxon>
        <taxon>Streptophyta</taxon>
        <taxon>Embryophyta</taxon>
        <taxon>Tracheophyta</taxon>
        <taxon>Spermatophyta</taxon>
        <taxon>Magnoliopsida</taxon>
        <taxon>eudicotyledons</taxon>
        <taxon>Gunneridae</taxon>
        <taxon>Pentapetalae</taxon>
        <taxon>rosids</taxon>
        <taxon>malvids</taxon>
        <taxon>Malvales</taxon>
        <taxon>Dipterocarpaceae</taxon>
        <taxon>Rubroshorea</taxon>
    </lineage>
</organism>
<reference evidence="12 13" key="1">
    <citation type="journal article" date="2021" name="Commun. Biol.">
        <title>The genome of Shorea leprosula (Dipterocarpaceae) highlights the ecological relevance of drought in aseasonal tropical rainforests.</title>
        <authorList>
            <person name="Ng K.K.S."/>
            <person name="Kobayashi M.J."/>
            <person name="Fawcett J.A."/>
            <person name="Hatakeyama M."/>
            <person name="Paape T."/>
            <person name="Ng C.H."/>
            <person name="Ang C.C."/>
            <person name="Tnah L.H."/>
            <person name="Lee C.T."/>
            <person name="Nishiyama T."/>
            <person name="Sese J."/>
            <person name="O'Brien M.J."/>
            <person name="Copetti D."/>
            <person name="Mohd Noor M.I."/>
            <person name="Ong R.C."/>
            <person name="Putra M."/>
            <person name="Sireger I.Z."/>
            <person name="Indrioko S."/>
            <person name="Kosugi Y."/>
            <person name="Izuno A."/>
            <person name="Isagi Y."/>
            <person name="Lee S.L."/>
            <person name="Shimizu K.K."/>
        </authorList>
    </citation>
    <scope>NUCLEOTIDE SEQUENCE [LARGE SCALE GENOMIC DNA]</scope>
    <source>
        <strain evidence="12">214</strain>
    </source>
</reference>
<keyword evidence="7" id="KW-0175">Coiled coil</keyword>
<dbReference type="PANTHER" id="PTHR12802:SF140">
    <property type="entry name" value="SWI_SNF COMPLEX SUBUNIT SWI3A"/>
    <property type="match status" value="1"/>
</dbReference>
<dbReference type="EMBL" id="BPVZ01000003">
    <property type="protein sequence ID" value="GKU89536.1"/>
    <property type="molecule type" value="Genomic_DNA"/>
</dbReference>
<dbReference type="Pfam" id="PF04433">
    <property type="entry name" value="SWIRM"/>
    <property type="match status" value="1"/>
</dbReference>
<keyword evidence="13" id="KW-1185">Reference proteome</keyword>
<name>A0AAV5HTR5_9ROSI</name>
<evidence type="ECO:0000256" key="1">
    <source>
        <dbReference type="ARBA" id="ARBA00022473"/>
    </source>
</evidence>
<feature type="domain" description="SANT" evidence="11">
    <location>
        <begin position="238"/>
        <end position="287"/>
    </location>
</feature>
<dbReference type="SUPFAM" id="SSF46689">
    <property type="entry name" value="Homeodomain-like"/>
    <property type="match status" value="2"/>
</dbReference>
<dbReference type="Gene3D" id="1.10.10.10">
    <property type="entry name" value="Winged helix-like DNA-binding domain superfamily/Winged helix DNA-binding domain"/>
    <property type="match status" value="1"/>
</dbReference>
<keyword evidence="4" id="KW-0238">DNA-binding</keyword>
<keyword evidence="1" id="KW-0217">Developmental protein</keyword>
<dbReference type="AlphaFoldDB" id="A0AAV5HTR5"/>
<evidence type="ECO:0000313" key="13">
    <source>
        <dbReference type="Proteomes" id="UP001054252"/>
    </source>
</evidence>
<dbReference type="GO" id="GO:0005634">
    <property type="term" value="C:nucleus"/>
    <property type="evidence" value="ECO:0007669"/>
    <property type="project" value="UniProtKB-ARBA"/>
</dbReference>
<dbReference type="GO" id="GO:0006325">
    <property type="term" value="P:chromatin organization"/>
    <property type="evidence" value="ECO:0007669"/>
    <property type="project" value="UniProtKB-KW"/>
</dbReference>
<dbReference type="InterPro" id="IPR001005">
    <property type="entry name" value="SANT/Myb"/>
</dbReference>
<evidence type="ECO:0000259" key="11">
    <source>
        <dbReference type="PROSITE" id="PS51293"/>
    </source>
</evidence>
<evidence type="ECO:0000259" key="9">
    <source>
        <dbReference type="PROSITE" id="PS50090"/>
    </source>
</evidence>
<protein>
    <recommendedName>
        <fullName evidence="14">SWI/SNF complex subunit SWI3A</fullName>
    </recommendedName>
</protein>
<dbReference type="CDD" id="cd00167">
    <property type="entry name" value="SANT"/>
    <property type="match status" value="1"/>
</dbReference>
<dbReference type="Pfam" id="PF00249">
    <property type="entry name" value="Myb_DNA-binding"/>
    <property type="match status" value="1"/>
</dbReference>
<evidence type="ECO:0000256" key="3">
    <source>
        <dbReference type="ARBA" id="ARBA00023015"/>
    </source>
</evidence>
<evidence type="ECO:0000256" key="5">
    <source>
        <dbReference type="ARBA" id="ARBA00023163"/>
    </source>
</evidence>
<dbReference type="PROSITE" id="PS50090">
    <property type="entry name" value="MYB_LIKE"/>
    <property type="match status" value="1"/>
</dbReference>
<dbReference type="InterPro" id="IPR009057">
    <property type="entry name" value="Homeodomain-like_sf"/>
</dbReference>
<dbReference type="PROSITE" id="PS51293">
    <property type="entry name" value="SANT"/>
    <property type="match status" value="1"/>
</dbReference>
<evidence type="ECO:0000256" key="6">
    <source>
        <dbReference type="ARBA" id="ARBA00023242"/>
    </source>
</evidence>
<gene>
    <name evidence="12" type="ORF">SLEP1_g3662</name>
</gene>
<evidence type="ECO:0000256" key="8">
    <source>
        <dbReference type="SAM" id="MobiDB-lite"/>
    </source>
</evidence>
<evidence type="ECO:0000256" key="7">
    <source>
        <dbReference type="SAM" id="Coils"/>
    </source>
</evidence>
<dbReference type="Gene3D" id="1.10.10.60">
    <property type="entry name" value="Homeodomain-like"/>
    <property type="match status" value="1"/>
</dbReference>
<dbReference type="PANTHER" id="PTHR12802">
    <property type="entry name" value="SWI/SNF COMPLEX-RELATED"/>
    <property type="match status" value="1"/>
</dbReference>
<dbReference type="SMART" id="SM00717">
    <property type="entry name" value="SANT"/>
    <property type="match status" value="1"/>
</dbReference>
<evidence type="ECO:0000259" key="10">
    <source>
        <dbReference type="PROSITE" id="PS50934"/>
    </source>
</evidence>
<feature type="domain" description="SWIRM" evidence="10">
    <location>
        <begin position="23"/>
        <end position="120"/>
    </location>
</feature>
<dbReference type="Proteomes" id="UP001054252">
    <property type="component" value="Unassembled WGS sequence"/>
</dbReference>
<keyword evidence="6" id="KW-0539">Nucleus</keyword>
<evidence type="ECO:0008006" key="14">
    <source>
        <dbReference type="Google" id="ProtNLM"/>
    </source>
</evidence>
<feature type="coiled-coil region" evidence="7">
    <location>
        <begin position="478"/>
        <end position="527"/>
    </location>
</feature>
<comment type="caution">
    <text evidence="12">The sequence shown here is derived from an EMBL/GenBank/DDBJ whole genome shotgun (WGS) entry which is preliminary data.</text>
</comment>
<dbReference type="Pfam" id="PF16495">
    <property type="entry name" value="SWIRM-assoc_1"/>
    <property type="match status" value="1"/>
</dbReference>
<feature type="region of interest" description="Disordered" evidence="8">
    <location>
        <begin position="312"/>
        <end position="357"/>
    </location>
</feature>
<dbReference type="PROSITE" id="PS50934">
    <property type="entry name" value="SWIRM"/>
    <property type="match status" value="1"/>
</dbReference>
<dbReference type="InterPro" id="IPR007526">
    <property type="entry name" value="SWIRM"/>
</dbReference>
<feature type="compositionally biased region" description="Basic and acidic residues" evidence="8">
    <location>
        <begin position="317"/>
        <end position="340"/>
    </location>
</feature>
<keyword evidence="5" id="KW-0804">Transcription</keyword>
<evidence type="ECO:0000313" key="12">
    <source>
        <dbReference type="EMBL" id="GKU89536.1"/>
    </source>
</evidence>
<evidence type="ECO:0000256" key="2">
    <source>
        <dbReference type="ARBA" id="ARBA00022853"/>
    </source>
</evidence>
<evidence type="ECO:0000256" key="4">
    <source>
        <dbReference type="ARBA" id="ARBA00023125"/>
    </source>
</evidence>
<dbReference type="InterPro" id="IPR032451">
    <property type="entry name" value="SMARCC_C"/>
</dbReference>
<feature type="domain" description="Myb-like" evidence="9">
    <location>
        <begin position="233"/>
        <end position="275"/>
    </location>
</feature>
<proteinExistence type="predicted"/>
<dbReference type="InterPro" id="IPR036388">
    <property type="entry name" value="WH-like_DNA-bd_sf"/>
</dbReference>